<dbReference type="GO" id="GO:0016740">
    <property type="term" value="F:transferase activity"/>
    <property type="evidence" value="ECO:0007669"/>
    <property type="project" value="UniProtKB-KW"/>
</dbReference>
<dbReference type="EMBL" id="RJJU01000014">
    <property type="protein sequence ID" value="RUM10138.1"/>
    <property type="molecule type" value="Genomic_DNA"/>
</dbReference>
<dbReference type="CDD" id="cd00761">
    <property type="entry name" value="Glyco_tranf_GTA_type"/>
    <property type="match status" value="1"/>
</dbReference>
<dbReference type="InterPro" id="IPR001173">
    <property type="entry name" value="Glyco_trans_2-like"/>
</dbReference>
<dbReference type="PANTHER" id="PTHR43685:SF11">
    <property type="entry name" value="GLYCOSYLTRANSFERASE TAGX-RELATED"/>
    <property type="match status" value="1"/>
</dbReference>
<dbReference type="Proteomes" id="UP000545490">
    <property type="component" value="Unassembled WGS sequence"/>
</dbReference>
<evidence type="ECO:0000313" key="2">
    <source>
        <dbReference type="EMBL" id="MBB3917407.1"/>
    </source>
</evidence>
<evidence type="ECO:0000259" key="1">
    <source>
        <dbReference type="Pfam" id="PF00535"/>
    </source>
</evidence>
<dbReference type="PANTHER" id="PTHR43685">
    <property type="entry name" value="GLYCOSYLTRANSFERASE"/>
    <property type="match status" value="1"/>
</dbReference>
<gene>
    <name evidence="3" type="ORF">EFB14_25375</name>
    <name evidence="2" type="ORF">GGQ65_004724</name>
</gene>
<evidence type="ECO:0000313" key="4">
    <source>
        <dbReference type="Proteomes" id="UP000272004"/>
    </source>
</evidence>
<name>A0A7W6FKR3_9HYPH</name>
<dbReference type="Proteomes" id="UP000272004">
    <property type="component" value="Unassembled WGS sequence"/>
</dbReference>
<dbReference type="EMBL" id="JACIDG010000013">
    <property type="protein sequence ID" value="MBB3917407.1"/>
    <property type="molecule type" value="Genomic_DNA"/>
</dbReference>
<dbReference type="AlphaFoldDB" id="A0A7W6FKR3"/>
<protein>
    <submittedName>
        <fullName evidence="3">Glycosyltransferase family 2 protein</fullName>
    </submittedName>
    <submittedName>
        <fullName evidence="2">Glycosyltransferase involved in cell wall biosynthesis</fullName>
    </submittedName>
</protein>
<sequence length="293" mass="32082">MKLSVLINNFNYARYLGQCIDSVLSQDYPDFEIVVVDDGSTDDSRQIITAYGDRIVSVLKENGGQASSFNAGFAAASGDILFLLDADDAFLPGKLTRIAEIYDRNEIDWCFDRVTTNESDPPPAELQVTLFDKRETLRKGGFPSLPVPTSGLSFRRSLLSQILPMSVATDVVLSDNYIKFAAAYLGRGAIIETPLTFQRIHASNRYTGTNRAKTLRPRIMIATGLELARRYDELQTLGKSLVAGGIAETTSLLKLRSEARNTVAGGPFGDAATEVALMAARKRLGKMLRRGQS</sequence>
<keyword evidence="2" id="KW-0808">Transferase</keyword>
<reference evidence="3 4" key="1">
    <citation type="submission" date="2018-11" db="EMBL/GenBank/DDBJ databases">
        <authorList>
            <person name="Huo Y."/>
        </authorList>
    </citation>
    <scope>NUCLEOTIDE SEQUENCE [LARGE SCALE GENOMIC DNA]</scope>
    <source>
        <strain evidence="3 4">CCBAU 33202</strain>
    </source>
</reference>
<accession>A0A7W6FKR3</accession>
<dbReference type="InterPro" id="IPR029044">
    <property type="entry name" value="Nucleotide-diphossugar_trans"/>
</dbReference>
<organism evidence="2 5">
    <name type="scientific">Rhizobium fabae</name>
    <dbReference type="NCBI Taxonomy" id="573179"/>
    <lineage>
        <taxon>Bacteria</taxon>
        <taxon>Pseudomonadati</taxon>
        <taxon>Pseudomonadota</taxon>
        <taxon>Alphaproteobacteria</taxon>
        <taxon>Hyphomicrobiales</taxon>
        <taxon>Rhizobiaceae</taxon>
        <taxon>Rhizobium/Agrobacterium group</taxon>
        <taxon>Rhizobium</taxon>
    </lineage>
</organism>
<dbReference type="SUPFAM" id="SSF53448">
    <property type="entry name" value="Nucleotide-diphospho-sugar transferases"/>
    <property type="match status" value="1"/>
</dbReference>
<proteinExistence type="predicted"/>
<dbReference type="Pfam" id="PF00535">
    <property type="entry name" value="Glycos_transf_2"/>
    <property type="match status" value="1"/>
</dbReference>
<dbReference type="InterPro" id="IPR050834">
    <property type="entry name" value="Glycosyltransf_2"/>
</dbReference>
<evidence type="ECO:0000313" key="5">
    <source>
        <dbReference type="Proteomes" id="UP000545490"/>
    </source>
</evidence>
<reference evidence="2 5" key="2">
    <citation type="submission" date="2020-08" db="EMBL/GenBank/DDBJ databases">
        <title>Genomic Encyclopedia of Type Strains, Phase IV (KMG-IV): sequencing the most valuable type-strain genomes for metagenomic binning, comparative biology and taxonomic classification.</title>
        <authorList>
            <person name="Goeker M."/>
        </authorList>
    </citation>
    <scope>NUCLEOTIDE SEQUENCE [LARGE SCALE GENOMIC DNA]</scope>
    <source>
        <strain evidence="2 5">DSM 19331</strain>
    </source>
</reference>
<keyword evidence="4" id="KW-1185">Reference proteome</keyword>
<comment type="caution">
    <text evidence="2">The sequence shown here is derived from an EMBL/GenBank/DDBJ whole genome shotgun (WGS) entry which is preliminary data.</text>
</comment>
<evidence type="ECO:0000313" key="3">
    <source>
        <dbReference type="EMBL" id="RUM10138.1"/>
    </source>
</evidence>
<dbReference type="RefSeq" id="WP_126829352.1">
    <property type="nucleotide sequence ID" value="NZ_JACIDG010000013.1"/>
</dbReference>
<dbReference type="Gene3D" id="3.90.550.10">
    <property type="entry name" value="Spore Coat Polysaccharide Biosynthesis Protein SpsA, Chain A"/>
    <property type="match status" value="1"/>
</dbReference>
<feature type="domain" description="Glycosyltransferase 2-like" evidence="1">
    <location>
        <begin position="4"/>
        <end position="162"/>
    </location>
</feature>